<organism evidence="1 2">
    <name type="scientific">Streptomyces albiaxialis</name>
    <dbReference type="NCBI Taxonomy" id="329523"/>
    <lineage>
        <taxon>Bacteria</taxon>
        <taxon>Bacillati</taxon>
        <taxon>Actinomycetota</taxon>
        <taxon>Actinomycetes</taxon>
        <taxon>Kitasatosporales</taxon>
        <taxon>Streptomycetaceae</taxon>
        <taxon>Streptomyces</taxon>
    </lineage>
</organism>
<dbReference type="RefSeq" id="WP_344534959.1">
    <property type="nucleotide sequence ID" value="NZ_BAAAPE010000028.1"/>
</dbReference>
<sequence length="165" mass="17543">MPTTLPVPVVFRLPEGWSPADPDKVGAPGVAFAALYPELDDGFRASITIDGEYRPDVASLAEIADESVQRMRELADSVEVVDRAEVGSPDAPGLTQVMRFSAQAGGARRDLVQVQAYLAMLDVNTPNKRAVIRVALTATAAQTDAVIGDFQEFLGTVRPDTGAES</sequence>
<proteinExistence type="predicted"/>
<keyword evidence="2" id="KW-1185">Reference proteome</keyword>
<dbReference type="Proteomes" id="UP001500016">
    <property type="component" value="Unassembled WGS sequence"/>
</dbReference>
<accession>A0ABN2WZS3</accession>
<reference evidence="1 2" key="1">
    <citation type="journal article" date="2019" name="Int. J. Syst. Evol. Microbiol.">
        <title>The Global Catalogue of Microorganisms (GCM) 10K type strain sequencing project: providing services to taxonomists for standard genome sequencing and annotation.</title>
        <authorList>
            <consortium name="The Broad Institute Genomics Platform"/>
            <consortium name="The Broad Institute Genome Sequencing Center for Infectious Disease"/>
            <person name="Wu L."/>
            <person name="Ma J."/>
        </authorList>
    </citation>
    <scope>NUCLEOTIDE SEQUENCE [LARGE SCALE GENOMIC DNA]</scope>
    <source>
        <strain evidence="1 2">JCM 15478</strain>
    </source>
</reference>
<evidence type="ECO:0000313" key="1">
    <source>
        <dbReference type="EMBL" id="GAA2101896.1"/>
    </source>
</evidence>
<gene>
    <name evidence="1" type="ORF">GCM10009801_75530</name>
</gene>
<protein>
    <recommendedName>
        <fullName evidence="3">DUF1795 domain-containing protein</fullName>
    </recommendedName>
</protein>
<evidence type="ECO:0000313" key="2">
    <source>
        <dbReference type="Proteomes" id="UP001500016"/>
    </source>
</evidence>
<dbReference type="EMBL" id="BAAAPE010000028">
    <property type="protein sequence ID" value="GAA2101896.1"/>
    <property type="molecule type" value="Genomic_DNA"/>
</dbReference>
<comment type="caution">
    <text evidence="1">The sequence shown here is derived from an EMBL/GenBank/DDBJ whole genome shotgun (WGS) entry which is preliminary data.</text>
</comment>
<name>A0ABN2WZS3_9ACTN</name>
<dbReference type="Gene3D" id="3.40.1000.10">
    <property type="entry name" value="Mog1/PsbP, alpha/beta/alpha sandwich"/>
    <property type="match status" value="1"/>
</dbReference>
<evidence type="ECO:0008006" key="3">
    <source>
        <dbReference type="Google" id="ProtNLM"/>
    </source>
</evidence>